<protein>
    <submittedName>
        <fullName evidence="1">Uncharacterized protein</fullName>
    </submittedName>
</protein>
<dbReference type="AlphaFoldDB" id="A0A1H6Y527"/>
<keyword evidence="2" id="KW-1185">Reference proteome</keyword>
<name>A0A1H6Y527_9EURY</name>
<reference evidence="1 2" key="1">
    <citation type="submission" date="2016-10" db="EMBL/GenBank/DDBJ databases">
        <authorList>
            <person name="de Groot N.N."/>
        </authorList>
    </citation>
    <scope>NUCLEOTIDE SEQUENCE [LARGE SCALE GENOMIC DNA]</scope>
    <source>
        <strain evidence="1 2">DSM 22187</strain>
    </source>
</reference>
<organism evidence="1 2">
    <name type="scientific">Halohasta litchfieldiae</name>
    <dbReference type="NCBI Taxonomy" id="1073996"/>
    <lineage>
        <taxon>Archaea</taxon>
        <taxon>Methanobacteriati</taxon>
        <taxon>Methanobacteriota</taxon>
        <taxon>Stenosarchaea group</taxon>
        <taxon>Halobacteria</taxon>
        <taxon>Halobacteriales</taxon>
        <taxon>Haloferacaceae</taxon>
        <taxon>Halohasta</taxon>
    </lineage>
</organism>
<sequence length="29" mass="3397">MYVHVYECTMGVPYLVYEILDLVPTSYTP</sequence>
<gene>
    <name evidence="1" type="ORF">SAMN05444271_15316</name>
</gene>
<evidence type="ECO:0000313" key="2">
    <source>
        <dbReference type="Proteomes" id="UP000198888"/>
    </source>
</evidence>
<dbReference type="EMBL" id="FNYR01000053">
    <property type="protein sequence ID" value="SEJ34994.1"/>
    <property type="molecule type" value="Genomic_DNA"/>
</dbReference>
<proteinExistence type="predicted"/>
<dbReference type="Proteomes" id="UP000198888">
    <property type="component" value="Unassembled WGS sequence"/>
</dbReference>
<evidence type="ECO:0000313" key="1">
    <source>
        <dbReference type="EMBL" id="SEJ34994.1"/>
    </source>
</evidence>
<accession>A0A1H6Y527</accession>